<accession>A0AAD4R6R8</accession>
<proteinExistence type="predicted"/>
<dbReference type="Proteomes" id="UP001201812">
    <property type="component" value="Unassembled WGS sequence"/>
</dbReference>
<protein>
    <submittedName>
        <fullName evidence="2">Uncharacterized protein</fullName>
    </submittedName>
</protein>
<keyword evidence="3" id="KW-1185">Reference proteome</keyword>
<dbReference type="EMBL" id="JAKKPZ010000002">
    <property type="protein sequence ID" value="KAI1726556.1"/>
    <property type="molecule type" value="Genomic_DNA"/>
</dbReference>
<sequence>MVKGKSKTTTEAKVGAKPNSNLIIRAKASQSQKTNKEVTGVEDTPSFFPSRQREGKERGNGRRPGAALPGATSFTPQFRGILNYGSFKNHGIVKT</sequence>
<comment type="caution">
    <text evidence="2">The sequence shown here is derived from an EMBL/GenBank/DDBJ whole genome shotgun (WGS) entry which is preliminary data.</text>
</comment>
<evidence type="ECO:0000313" key="2">
    <source>
        <dbReference type="EMBL" id="KAI1726556.1"/>
    </source>
</evidence>
<name>A0AAD4R6R8_9BILA</name>
<feature type="compositionally biased region" description="Basic and acidic residues" evidence="1">
    <location>
        <begin position="51"/>
        <end position="60"/>
    </location>
</feature>
<feature type="compositionally biased region" description="Polar residues" evidence="1">
    <location>
        <begin position="18"/>
        <end position="33"/>
    </location>
</feature>
<gene>
    <name evidence="2" type="ORF">DdX_03278</name>
</gene>
<organism evidence="2 3">
    <name type="scientific">Ditylenchus destructor</name>
    <dbReference type="NCBI Taxonomy" id="166010"/>
    <lineage>
        <taxon>Eukaryota</taxon>
        <taxon>Metazoa</taxon>
        <taxon>Ecdysozoa</taxon>
        <taxon>Nematoda</taxon>
        <taxon>Chromadorea</taxon>
        <taxon>Rhabditida</taxon>
        <taxon>Tylenchina</taxon>
        <taxon>Tylenchomorpha</taxon>
        <taxon>Sphaerularioidea</taxon>
        <taxon>Anguinidae</taxon>
        <taxon>Anguininae</taxon>
        <taxon>Ditylenchus</taxon>
    </lineage>
</organism>
<dbReference type="AlphaFoldDB" id="A0AAD4R6R8"/>
<evidence type="ECO:0000313" key="3">
    <source>
        <dbReference type="Proteomes" id="UP001201812"/>
    </source>
</evidence>
<reference evidence="2" key="1">
    <citation type="submission" date="2022-01" db="EMBL/GenBank/DDBJ databases">
        <title>Genome Sequence Resource for Two Populations of Ditylenchus destructor, the Migratory Endoparasitic Phytonematode.</title>
        <authorList>
            <person name="Zhang H."/>
            <person name="Lin R."/>
            <person name="Xie B."/>
        </authorList>
    </citation>
    <scope>NUCLEOTIDE SEQUENCE</scope>
    <source>
        <strain evidence="2">BazhouSP</strain>
    </source>
</reference>
<evidence type="ECO:0000256" key="1">
    <source>
        <dbReference type="SAM" id="MobiDB-lite"/>
    </source>
</evidence>
<feature type="region of interest" description="Disordered" evidence="1">
    <location>
        <begin position="1"/>
        <end position="75"/>
    </location>
</feature>